<keyword evidence="3" id="KW-0804">Transcription</keyword>
<reference evidence="6" key="1">
    <citation type="journal article" date="2019" name="Int. J. Syst. Evol. Microbiol.">
        <title>The Global Catalogue of Microorganisms (GCM) 10K type strain sequencing project: providing services to taxonomists for standard genome sequencing and annotation.</title>
        <authorList>
            <consortium name="The Broad Institute Genomics Platform"/>
            <consortium name="The Broad Institute Genome Sequencing Center for Infectious Disease"/>
            <person name="Wu L."/>
            <person name="Ma J."/>
        </authorList>
    </citation>
    <scope>NUCLEOTIDE SEQUENCE [LARGE SCALE GENOMIC DNA]</scope>
    <source>
        <strain evidence="6">KCTC 42423</strain>
    </source>
</reference>
<dbReference type="InterPro" id="IPR009057">
    <property type="entry name" value="Homeodomain-like_sf"/>
</dbReference>
<dbReference type="PANTHER" id="PTHR47893">
    <property type="entry name" value="REGULATORY PROTEIN PCHR"/>
    <property type="match status" value="1"/>
</dbReference>
<accession>A0ABW5N7A6</accession>
<dbReference type="SMART" id="SM00342">
    <property type="entry name" value="HTH_ARAC"/>
    <property type="match status" value="1"/>
</dbReference>
<dbReference type="InterPro" id="IPR053142">
    <property type="entry name" value="PchR_regulatory_protein"/>
</dbReference>
<evidence type="ECO:0000256" key="3">
    <source>
        <dbReference type="ARBA" id="ARBA00023163"/>
    </source>
</evidence>
<keyword evidence="2" id="KW-0238">DNA-binding</keyword>
<protein>
    <submittedName>
        <fullName evidence="5">Helix-turn-helix domain-containing protein</fullName>
    </submittedName>
</protein>
<dbReference type="Gene3D" id="1.10.10.60">
    <property type="entry name" value="Homeodomain-like"/>
    <property type="match status" value="2"/>
</dbReference>
<dbReference type="SUPFAM" id="SSF46689">
    <property type="entry name" value="Homeodomain-like"/>
    <property type="match status" value="1"/>
</dbReference>
<dbReference type="InterPro" id="IPR018060">
    <property type="entry name" value="HTH_AraC"/>
</dbReference>
<keyword evidence="6" id="KW-1185">Reference proteome</keyword>
<gene>
    <name evidence="5" type="ORF">ACFSTE_11165</name>
</gene>
<evidence type="ECO:0000256" key="2">
    <source>
        <dbReference type="ARBA" id="ARBA00023125"/>
    </source>
</evidence>
<dbReference type="PANTHER" id="PTHR47893:SF1">
    <property type="entry name" value="REGULATORY PROTEIN PCHR"/>
    <property type="match status" value="1"/>
</dbReference>
<dbReference type="InterPro" id="IPR020449">
    <property type="entry name" value="Tscrpt_reg_AraC-type_HTH"/>
</dbReference>
<evidence type="ECO:0000313" key="5">
    <source>
        <dbReference type="EMBL" id="MFD2591385.1"/>
    </source>
</evidence>
<dbReference type="EMBL" id="JBHULX010000021">
    <property type="protein sequence ID" value="MFD2591385.1"/>
    <property type="molecule type" value="Genomic_DNA"/>
</dbReference>
<dbReference type="PRINTS" id="PR00032">
    <property type="entry name" value="HTHARAC"/>
</dbReference>
<evidence type="ECO:0000313" key="6">
    <source>
        <dbReference type="Proteomes" id="UP001597459"/>
    </source>
</evidence>
<sequence length="336" mass="39641">MESTFKFEQYQGKKLIRKEREGLRTNEIEEKVIEVDVDFFQGENHEIMLDGVKIDIGNVLIKPPLIMQVMHDFPFLKIHFEIEGHSEYIPDNTKSIPIIIKGGQYNFFYLPEVKGTLRYPIRKRKSLEIIFTEQYVKKIFKNNFKEVSTDFGAALEKKIPFAMFPESREIPSHLSLIINDIINCSYEKEIKQVYLESKIIEIFSFLFTQLKDEKKEEKCVVLKKHEHEEILKAEQLIRENIQNPPTILELSKLSGINQHKLKTNFKLVFKEPIFSYLTSIRMEKAKKMLIEEELTVSEVAYAVGYKNPQHFTTAFKKKFNYLPSNLKKEYSLKQKV</sequence>
<dbReference type="PROSITE" id="PS01124">
    <property type="entry name" value="HTH_ARAC_FAMILY_2"/>
    <property type="match status" value="1"/>
</dbReference>
<keyword evidence="1" id="KW-0805">Transcription regulation</keyword>
<dbReference type="Pfam" id="PF12833">
    <property type="entry name" value="HTH_18"/>
    <property type="match status" value="1"/>
</dbReference>
<evidence type="ECO:0000259" key="4">
    <source>
        <dbReference type="PROSITE" id="PS01124"/>
    </source>
</evidence>
<evidence type="ECO:0000256" key="1">
    <source>
        <dbReference type="ARBA" id="ARBA00023015"/>
    </source>
</evidence>
<comment type="caution">
    <text evidence="5">The sequence shown here is derived from an EMBL/GenBank/DDBJ whole genome shotgun (WGS) entry which is preliminary data.</text>
</comment>
<dbReference type="RefSeq" id="WP_378256877.1">
    <property type="nucleotide sequence ID" value="NZ_JBHSJV010000001.1"/>
</dbReference>
<dbReference type="PROSITE" id="PS00041">
    <property type="entry name" value="HTH_ARAC_FAMILY_1"/>
    <property type="match status" value="1"/>
</dbReference>
<name>A0ABW5N7A6_9FLAO</name>
<organism evidence="5 6">
    <name type="scientific">Aquimarina hainanensis</name>
    <dbReference type="NCBI Taxonomy" id="1578017"/>
    <lineage>
        <taxon>Bacteria</taxon>
        <taxon>Pseudomonadati</taxon>
        <taxon>Bacteroidota</taxon>
        <taxon>Flavobacteriia</taxon>
        <taxon>Flavobacteriales</taxon>
        <taxon>Flavobacteriaceae</taxon>
        <taxon>Aquimarina</taxon>
    </lineage>
</organism>
<proteinExistence type="predicted"/>
<dbReference type="InterPro" id="IPR018062">
    <property type="entry name" value="HTH_AraC-typ_CS"/>
</dbReference>
<feature type="domain" description="HTH araC/xylS-type" evidence="4">
    <location>
        <begin position="231"/>
        <end position="329"/>
    </location>
</feature>
<dbReference type="Proteomes" id="UP001597459">
    <property type="component" value="Unassembled WGS sequence"/>
</dbReference>